<accession>A0A832G659</accession>
<evidence type="ECO:0000313" key="2">
    <source>
        <dbReference type="EMBL" id="HGT46495.1"/>
    </source>
</evidence>
<evidence type="ECO:0000256" key="1">
    <source>
        <dbReference type="SAM" id="SignalP"/>
    </source>
</evidence>
<name>A0A832G659_9BACT</name>
<organism evidence="2">
    <name type="scientific">Ignavibacterium album</name>
    <dbReference type="NCBI Taxonomy" id="591197"/>
    <lineage>
        <taxon>Bacteria</taxon>
        <taxon>Pseudomonadati</taxon>
        <taxon>Ignavibacteriota</taxon>
        <taxon>Ignavibacteria</taxon>
        <taxon>Ignavibacteriales</taxon>
        <taxon>Ignavibacteriaceae</taxon>
        <taxon>Ignavibacterium</taxon>
    </lineage>
</organism>
<dbReference type="AlphaFoldDB" id="A0A832G659"/>
<sequence>MKKLSSYILFFMFISLISCKEDTVTNPPINDSDFFPAKVGSKYYYNFYYDVNPALNGGKTISIVDTTNILGTPYFVEIDSSIFEGLLKVDTTFFRKSRTGIFYFIDTTGVSEFIPDSIRNQLSIDTESRLLFFPLTLNQTWPVYQIDITFSGVPIFSIVKVTAKVVESYMLTRTFRDSSITRTVNKIKYDMDIQLSPTSPKETFTAFGYTMDGVGFIKWEGEELLLNLIRGGKLNFTGTITSSVIIEELASHSIP</sequence>
<comment type="caution">
    <text evidence="2">The sequence shown here is derived from an EMBL/GenBank/DDBJ whole genome shotgun (WGS) entry which is preliminary data.</text>
</comment>
<feature type="signal peptide" evidence="1">
    <location>
        <begin position="1"/>
        <end position="20"/>
    </location>
</feature>
<gene>
    <name evidence="2" type="ORF">ENS56_00470</name>
</gene>
<feature type="chain" id="PRO_5032952817" evidence="1">
    <location>
        <begin position="21"/>
        <end position="255"/>
    </location>
</feature>
<dbReference type="EMBL" id="DSVI01000003">
    <property type="protein sequence ID" value="HGT46495.1"/>
    <property type="molecule type" value="Genomic_DNA"/>
</dbReference>
<reference evidence="2" key="1">
    <citation type="journal article" date="2020" name="mSystems">
        <title>Genome- and Community-Level Interaction Insights into Carbon Utilization and Element Cycling Functions of Hydrothermarchaeota in Hydrothermal Sediment.</title>
        <authorList>
            <person name="Zhou Z."/>
            <person name="Liu Y."/>
            <person name="Xu W."/>
            <person name="Pan J."/>
            <person name="Luo Z.H."/>
            <person name="Li M."/>
        </authorList>
    </citation>
    <scope>NUCLEOTIDE SEQUENCE [LARGE SCALE GENOMIC DNA]</scope>
    <source>
        <strain evidence="2">SpSt-500</strain>
    </source>
</reference>
<proteinExistence type="predicted"/>
<dbReference type="PROSITE" id="PS51257">
    <property type="entry name" value="PROKAR_LIPOPROTEIN"/>
    <property type="match status" value="1"/>
</dbReference>
<protein>
    <submittedName>
        <fullName evidence="2">Uncharacterized protein</fullName>
    </submittedName>
</protein>
<keyword evidence="1" id="KW-0732">Signal</keyword>